<reference evidence="2 3" key="1">
    <citation type="submission" date="2021-03" db="EMBL/GenBank/DDBJ databases">
        <title>Sequencing the genomes of 1000 actinobacteria strains.</title>
        <authorList>
            <person name="Klenk H.-P."/>
        </authorList>
    </citation>
    <scope>NUCLEOTIDE SEQUENCE [LARGE SCALE GENOMIC DNA]</scope>
    <source>
        <strain evidence="2 3">DSM 45256</strain>
    </source>
</reference>
<feature type="region of interest" description="Disordered" evidence="1">
    <location>
        <begin position="1"/>
        <end position="31"/>
    </location>
</feature>
<protein>
    <submittedName>
        <fullName evidence="2">Uncharacterized protein</fullName>
    </submittedName>
</protein>
<evidence type="ECO:0000256" key="1">
    <source>
        <dbReference type="SAM" id="MobiDB-lite"/>
    </source>
</evidence>
<sequence>MAQLTDTSLSAASGPSGDEFSARVSPPGGPDAVAQGCKCSILANADYRAGAAEQPLIDPICAVHAVAERDGNDPVMTPTLGPQPVLQNGTTLDPPVTRPSPCPRNPSVAVTGVG</sequence>
<feature type="region of interest" description="Disordered" evidence="1">
    <location>
        <begin position="72"/>
        <end position="114"/>
    </location>
</feature>
<name>A0ABS4W6G0_9PSEU</name>
<evidence type="ECO:0000313" key="2">
    <source>
        <dbReference type="EMBL" id="MBP2371795.1"/>
    </source>
</evidence>
<organism evidence="2 3">
    <name type="scientific">Pseudonocardia parietis</name>
    <dbReference type="NCBI Taxonomy" id="570936"/>
    <lineage>
        <taxon>Bacteria</taxon>
        <taxon>Bacillati</taxon>
        <taxon>Actinomycetota</taxon>
        <taxon>Actinomycetes</taxon>
        <taxon>Pseudonocardiales</taxon>
        <taxon>Pseudonocardiaceae</taxon>
        <taxon>Pseudonocardia</taxon>
    </lineage>
</organism>
<accession>A0ABS4W6G0</accession>
<dbReference type="Proteomes" id="UP001519295">
    <property type="component" value="Unassembled WGS sequence"/>
</dbReference>
<comment type="caution">
    <text evidence="2">The sequence shown here is derived from an EMBL/GenBank/DDBJ whole genome shotgun (WGS) entry which is preliminary data.</text>
</comment>
<dbReference type="RefSeq" id="WP_210036888.1">
    <property type="nucleotide sequence ID" value="NZ_JAGINU010000004.1"/>
</dbReference>
<gene>
    <name evidence="2" type="ORF">JOF36_007568</name>
</gene>
<dbReference type="EMBL" id="JAGINU010000004">
    <property type="protein sequence ID" value="MBP2371795.1"/>
    <property type="molecule type" value="Genomic_DNA"/>
</dbReference>
<proteinExistence type="predicted"/>
<keyword evidence="3" id="KW-1185">Reference proteome</keyword>
<evidence type="ECO:0000313" key="3">
    <source>
        <dbReference type="Proteomes" id="UP001519295"/>
    </source>
</evidence>
<feature type="compositionally biased region" description="Polar residues" evidence="1">
    <location>
        <begin position="1"/>
        <end position="13"/>
    </location>
</feature>